<dbReference type="SUPFAM" id="SSF53756">
    <property type="entry name" value="UDP-Glycosyltransferase/glycogen phosphorylase"/>
    <property type="match status" value="1"/>
</dbReference>
<name>A0ABT3ZEW3_9HYPH</name>
<dbReference type="InterPro" id="IPR038107">
    <property type="entry name" value="Glycos_transf_N_sf"/>
</dbReference>
<evidence type="ECO:0000256" key="6">
    <source>
        <dbReference type="ARBA" id="ARBA00031445"/>
    </source>
</evidence>
<dbReference type="PANTHER" id="PTHR42755:SF1">
    <property type="entry name" value="3-DEOXY-D-MANNO-OCTULOSONIC ACID TRANSFERASE, MITOCHONDRIAL-RELATED"/>
    <property type="match status" value="1"/>
</dbReference>
<gene>
    <name evidence="10" type="primary">waaA</name>
    <name evidence="10" type="ORF">OEG84_21895</name>
</gene>
<organism evidence="10 11">
    <name type="scientific">Hoeflea algicola</name>
    <dbReference type="NCBI Taxonomy" id="2983763"/>
    <lineage>
        <taxon>Bacteria</taxon>
        <taxon>Pseudomonadati</taxon>
        <taxon>Pseudomonadota</taxon>
        <taxon>Alphaproteobacteria</taxon>
        <taxon>Hyphomicrobiales</taxon>
        <taxon>Rhizobiaceae</taxon>
        <taxon>Hoeflea</taxon>
    </lineage>
</organism>
<dbReference type="Proteomes" id="UP001073227">
    <property type="component" value="Unassembled WGS sequence"/>
</dbReference>
<evidence type="ECO:0000313" key="10">
    <source>
        <dbReference type="EMBL" id="MCY0150284.1"/>
    </source>
</evidence>
<dbReference type="Gene3D" id="3.40.50.11720">
    <property type="entry name" value="3-Deoxy-D-manno-octulosonic-acid transferase, N-terminal domain"/>
    <property type="match status" value="1"/>
</dbReference>
<evidence type="ECO:0000256" key="1">
    <source>
        <dbReference type="ARBA" id="ARBA00003394"/>
    </source>
</evidence>
<dbReference type="EMBL" id="JAOVZR010000001">
    <property type="protein sequence ID" value="MCY0150284.1"/>
    <property type="molecule type" value="Genomic_DNA"/>
</dbReference>
<keyword evidence="8" id="KW-0472">Membrane</keyword>
<comment type="caution">
    <text evidence="10">The sequence shown here is derived from an EMBL/GenBank/DDBJ whole genome shotgun (WGS) entry which is preliminary data.</text>
</comment>
<keyword evidence="10" id="KW-0328">Glycosyltransferase</keyword>
<comment type="pathway">
    <text evidence="2 8">Bacterial outer membrane biogenesis; LPS core biosynthesis.</text>
</comment>
<sequence length="447" mass="49306">MSRGWARAALVGYRWFGAGIYPLLGPYLAIRAAKGKEERSRRQERYGRSDIERPHGPLVWFHAASVGETNAVVPLIKEVRRRGISVVLTTGTVTSARVARERLGDNVIHQYVPLDLKPAVSRFLDHWVPDLAIIAESEIWPMTILELGARRTPQVLVNGRLSDRSFARWSKRPGLADALFENLSHVIAQSDLDAERFLSLGARPVTVSGNLKVDTTAPPWDGDELARLQEQLGNRPTWAAISTYEGEDEIVAAVHRALKPRHKLLTILVPRHPDRADAIETMLTGNGLKVARRSRGEPVGPETDVYLGDTIGEMGLYLNLTEIVFVGKSLKGGGGQNPLEPAMLGCAVLSGSNVENFRESYARLLKNGGARFVRDGEMLAKGVHYLLTNPQARQAMAAGGEKTLYDMRGALKSTVRALEPYINPLTVKARLLPRENENGENRKGGQW</sequence>
<dbReference type="NCBIfam" id="NF004387">
    <property type="entry name" value="PRK05749.1-3"/>
    <property type="match status" value="1"/>
</dbReference>
<dbReference type="PANTHER" id="PTHR42755">
    <property type="entry name" value="3-DEOXY-MANNO-OCTULOSONATE CYTIDYLYLTRANSFERASE"/>
    <property type="match status" value="1"/>
</dbReference>
<dbReference type="InterPro" id="IPR007507">
    <property type="entry name" value="Glycos_transf_N"/>
</dbReference>
<evidence type="ECO:0000259" key="9">
    <source>
        <dbReference type="Pfam" id="PF04413"/>
    </source>
</evidence>
<protein>
    <recommendedName>
        <fullName evidence="4 8">3-deoxy-D-manno-octulosonic acid transferase</fullName>
        <shortName evidence="8">Kdo transferase</shortName>
        <ecNumber evidence="3 8">2.4.99.12</ecNumber>
    </recommendedName>
    <alternativeName>
        <fullName evidence="6 8">Lipid IV(A) 3-deoxy-D-manno-octulosonic acid transferase</fullName>
    </alternativeName>
</protein>
<dbReference type="InterPro" id="IPR039901">
    <property type="entry name" value="Kdotransferase"/>
</dbReference>
<evidence type="ECO:0000256" key="2">
    <source>
        <dbReference type="ARBA" id="ARBA00004713"/>
    </source>
</evidence>
<keyword evidence="8" id="KW-0448">Lipopolysaccharide biosynthesis</keyword>
<keyword evidence="5 8" id="KW-0808">Transferase</keyword>
<evidence type="ECO:0000256" key="7">
    <source>
        <dbReference type="ARBA" id="ARBA00049183"/>
    </source>
</evidence>
<evidence type="ECO:0000256" key="3">
    <source>
        <dbReference type="ARBA" id="ARBA00012621"/>
    </source>
</evidence>
<evidence type="ECO:0000313" key="11">
    <source>
        <dbReference type="Proteomes" id="UP001073227"/>
    </source>
</evidence>
<dbReference type="Gene3D" id="3.40.50.2000">
    <property type="entry name" value="Glycogen Phosphorylase B"/>
    <property type="match status" value="1"/>
</dbReference>
<keyword evidence="11" id="KW-1185">Reference proteome</keyword>
<dbReference type="RefSeq" id="WP_267655717.1">
    <property type="nucleotide sequence ID" value="NZ_JAOVZR010000001.1"/>
</dbReference>
<evidence type="ECO:0000256" key="5">
    <source>
        <dbReference type="ARBA" id="ARBA00022679"/>
    </source>
</evidence>
<comment type="function">
    <text evidence="1 8">Involved in lipopolysaccharide (LPS) biosynthesis. Catalyzes the transfer of 3-deoxy-D-manno-octulosonate (Kdo) residue(s) from CMP-Kdo to lipid IV(A), the tetraacyldisaccharide-1,4'-bisphosphate precursor of lipid A.</text>
</comment>
<comment type="subcellular location">
    <subcellularLocation>
        <location evidence="8">Cell membrane</location>
    </subcellularLocation>
</comment>
<keyword evidence="8" id="KW-1003">Cell membrane</keyword>
<comment type="similarity">
    <text evidence="8">Belongs to the glycosyltransferase group 1 family.</text>
</comment>
<accession>A0ABT3ZEW3</accession>
<reference evidence="10" key="1">
    <citation type="submission" date="2022-10" db="EMBL/GenBank/DDBJ databases">
        <title>Hoeflea sp. G2-23, isolated from marine algae.</title>
        <authorList>
            <person name="Kristyanto S."/>
            <person name="Kim J.M."/>
            <person name="Jeon C.O."/>
        </authorList>
    </citation>
    <scope>NUCLEOTIDE SEQUENCE</scope>
    <source>
        <strain evidence="10">G2-23</strain>
    </source>
</reference>
<evidence type="ECO:0000256" key="4">
    <source>
        <dbReference type="ARBA" id="ARBA00019077"/>
    </source>
</evidence>
<comment type="catalytic activity">
    <reaction evidence="7 8">
        <text>lipid IVA (E. coli) + CMP-3-deoxy-beta-D-manno-octulosonate = alpha-Kdo-(2-&gt;6)-lipid IVA (E. coli) + CMP + H(+)</text>
        <dbReference type="Rhea" id="RHEA:28066"/>
        <dbReference type="ChEBI" id="CHEBI:15378"/>
        <dbReference type="ChEBI" id="CHEBI:58603"/>
        <dbReference type="ChEBI" id="CHEBI:60364"/>
        <dbReference type="ChEBI" id="CHEBI:60377"/>
        <dbReference type="ChEBI" id="CHEBI:85987"/>
        <dbReference type="EC" id="2.4.99.12"/>
    </reaction>
</comment>
<dbReference type="GO" id="GO:0043842">
    <property type="term" value="F:Kdo transferase activity"/>
    <property type="evidence" value="ECO:0007669"/>
    <property type="project" value="UniProtKB-EC"/>
</dbReference>
<dbReference type="Pfam" id="PF04413">
    <property type="entry name" value="Glycos_transf_N"/>
    <property type="match status" value="1"/>
</dbReference>
<evidence type="ECO:0000256" key="8">
    <source>
        <dbReference type="RuleBase" id="RU365103"/>
    </source>
</evidence>
<dbReference type="EC" id="2.4.99.12" evidence="3 8"/>
<feature type="domain" description="3-deoxy-D-manno-octulosonic-acid transferase N-terminal" evidence="9">
    <location>
        <begin position="41"/>
        <end position="214"/>
    </location>
</feature>
<proteinExistence type="inferred from homology"/>